<dbReference type="EMBL" id="KN837314">
    <property type="protein sequence ID" value="KIJ28123.1"/>
    <property type="molecule type" value="Genomic_DNA"/>
</dbReference>
<dbReference type="GO" id="GO:0005199">
    <property type="term" value="F:structural constituent of cell wall"/>
    <property type="evidence" value="ECO:0007669"/>
    <property type="project" value="InterPro"/>
</dbReference>
<comment type="similarity">
    <text evidence="2 7">Belongs to the fungal hydrophobin family.</text>
</comment>
<dbReference type="CDD" id="cd23507">
    <property type="entry name" value="hydrophobin_I"/>
    <property type="match status" value="1"/>
</dbReference>
<protein>
    <recommendedName>
        <fullName evidence="7">Hydrophobin</fullName>
    </recommendedName>
</protein>
<feature type="chain" id="PRO_5013985677" description="Hydrophobin" evidence="7">
    <location>
        <begin position="20"/>
        <end position="107"/>
    </location>
</feature>
<reference evidence="8 9" key="1">
    <citation type="submission" date="2014-06" db="EMBL/GenBank/DDBJ databases">
        <title>Evolutionary Origins and Diversification of the Mycorrhizal Mutualists.</title>
        <authorList>
            <consortium name="DOE Joint Genome Institute"/>
            <consortium name="Mycorrhizal Genomics Consortium"/>
            <person name="Kohler A."/>
            <person name="Kuo A."/>
            <person name="Nagy L.G."/>
            <person name="Floudas D."/>
            <person name="Copeland A."/>
            <person name="Barry K.W."/>
            <person name="Cichocki N."/>
            <person name="Veneault-Fourrey C."/>
            <person name="LaButti K."/>
            <person name="Lindquist E.A."/>
            <person name="Lipzen A."/>
            <person name="Lundell T."/>
            <person name="Morin E."/>
            <person name="Murat C."/>
            <person name="Riley R."/>
            <person name="Ohm R."/>
            <person name="Sun H."/>
            <person name="Tunlid A."/>
            <person name="Henrissat B."/>
            <person name="Grigoriev I.V."/>
            <person name="Hibbett D.S."/>
            <person name="Martin F."/>
        </authorList>
    </citation>
    <scope>NUCLEOTIDE SEQUENCE [LARGE SCALE GENOMIC DNA]</scope>
    <source>
        <strain evidence="8 9">SS14</strain>
    </source>
</reference>
<dbReference type="GO" id="GO:0009277">
    <property type="term" value="C:fungal-type cell wall"/>
    <property type="evidence" value="ECO:0007669"/>
    <property type="project" value="InterPro"/>
</dbReference>
<evidence type="ECO:0000313" key="9">
    <source>
        <dbReference type="Proteomes" id="UP000054279"/>
    </source>
</evidence>
<accession>A0A0C9TFH9</accession>
<evidence type="ECO:0000256" key="5">
    <source>
        <dbReference type="ARBA" id="ARBA00022729"/>
    </source>
</evidence>
<keyword evidence="3 7" id="KW-0134">Cell wall</keyword>
<dbReference type="PROSITE" id="PS00956">
    <property type="entry name" value="HYDROPHOBIN"/>
    <property type="match status" value="1"/>
</dbReference>
<gene>
    <name evidence="8" type="ORF">M422DRAFT_190150</name>
</gene>
<dbReference type="HOGENOM" id="CLU_105134_2_0_1"/>
<comment type="subcellular location">
    <subcellularLocation>
        <location evidence="1 7">Secreted</location>
        <location evidence="1 7">Cell wall</location>
    </subcellularLocation>
</comment>
<dbReference type="SMART" id="SM00075">
    <property type="entry name" value="HYDRO"/>
    <property type="match status" value="1"/>
</dbReference>
<evidence type="ECO:0000256" key="1">
    <source>
        <dbReference type="ARBA" id="ARBA00004191"/>
    </source>
</evidence>
<dbReference type="AlphaFoldDB" id="A0A0C9TFH9"/>
<dbReference type="Proteomes" id="UP000054279">
    <property type="component" value="Unassembled WGS sequence"/>
</dbReference>
<proteinExistence type="inferred from homology"/>
<keyword evidence="6 7" id="KW-1015">Disulfide bond</keyword>
<feature type="signal peptide" evidence="7">
    <location>
        <begin position="1"/>
        <end position="19"/>
    </location>
</feature>
<evidence type="ECO:0000256" key="4">
    <source>
        <dbReference type="ARBA" id="ARBA00022525"/>
    </source>
</evidence>
<dbReference type="InterPro" id="IPR019778">
    <property type="entry name" value="Class_I_Hydrophobin_CS"/>
</dbReference>
<dbReference type="PROSITE" id="PS51257">
    <property type="entry name" value="PROKAR_LIPOPROTEIN"/>
    <property type="match status" value="1"/>
</dbReference>
<evidence type="ECO:0000313" key="8">
    <source>
        <dbReference type="EMBL" id="KIJ28123.1"/>
    </source>
</evidence>
<dbReference type="InterPro" id="IPR001338">
    <property type="entry name" value="Class_I_Hydrophobin"/>
</dbReference>
<keyword evidence="4 7" id="KW-0964">Secreted</keyword>
<dbReference type="Pfam" id="PF01185">
    <property type="entry name" value="Hydrophobin"/>
    <property type="match status" value="1"/>
</dbReference>
<evidence type="ECO:0000256" key="2">
    <source>
        <dbReference type="ARBA" id="ARBA00010446"/>
    </source>
</evidence>
<name>A0A0C9TFH9_SPHS4</name>
<evidence type="ECO:0000256" key="7">
    <source>
        <dbReference type="RuleBase" id="RU365009"/>
    </source>
</evidence>
<dbReference type="OrthoDB" id="4225815at2759"/>
<evidence type="ECO:0000256" key="3">
    <source>
        <dbReference type="ARBA" id="ARBA00022512"/>
    </source>
</evidence>
<keyword evidence="5 7" id="KW-0732">Signal</keyword>
<evidence type="ECO:0000256" key="6">
    <source>
        <dbReference type="ARBA" id="ARBA00023157"/>
    </source>
</evidence>
<organism evidence="8 9">
    <name type="scientific">Sphaerobolus stellatus (strain SS14)</name>
    <dbReference type="NCBI Taxonomy" id="990650"/>
    <lineage>
        <taxon>Eukaryota</taxon>
        <taxon>Fungi</taxon>
        <taxon>Dikarya</taxon>
        <taxon>Basidiomycota</taxon>
        <taxon>Agaricomycotina</taxon>
        <taxon>Agaricomycetes</taxon>
        <taxon>Phallomycetidae</taxon>
        <taxon>Geastrales</taxon>
        <taxon>Sphaerobolaceae</taxon>
        <taxon>Sphaerobolus</taxon>
    </lineage>
</organism>
<sequence length="107" mass="10482">MKFALALPVAFGLLAVAAPSPQSVNQCNTGTTSCCNTVESATDSPVASLLGLLGIVLGDITGQIGLGCTPITVIGVGSGANCAQQPVCCTGNTFNGLINVGCTPISL</sequence>
<keyword evidence="9" id="KW-1185">Reference proteome</keyword>